<evidence type="ECO:0000313" key="2">
    <source>
        <dbReference type="Proteomes" id="UP000093355"/>
    </source>
</evidence>
<accession>A0A1B9NAL4</accession>
<dbReference type="GO" id="GO:0033499">
    <property type="term" value="P:galactose catabolic process via UDP-galactose, Leloir pathway"/>
    <property type="evidence" value="ECO:0007669"/>
    <property type="project" value="TreeGrafter"/>
</dbReference>
<dbReference type="InterPro" id="IPR037480">
    <property type="entry name" value="YihR-like"/>
</dbReference>
<dbReference type="EMBL" id="LXMD01000024">
    <property type="protein sequence ID" value="OCG73574.1"/>
    <property type="molecule type" value="Genomic_DNA"/>
</dbReference>
<reference evidence="1 2" key="1">
    <citation type="submission" date="2016-05" db="EMBL/GenBank/DDBJ databases">
        <authorList>
            <person name="Lavstsen T."/>
            <person name="Jespersen J.S."/>
        </authorList>
    </citation>
    <scope>NUCLEOTIDE SEQUENCE [LARGE SCALE GENOMIC DNA]</scope>
    <source>
        <strain evidence="1 2">YLB-01</strain>
    </source>
</reference>
<name>A0A1B9NAL4_9MICO</name>
<dbReference type="Proteomes" id="UP000093355">
    <property type="component" value="Unassembled WGS sequence"/>
</dbReference>
<dbReference type="GO" id="GO:0030246">
    <property type="term" value="F:carbohydrate binding"/>
    <property type="evidence" value="ECO:0007669"/>
    <property type="project" value="InterPro"/>
</dbReference>
<organism evidence="1 2">
    <name type="scientific">Microbacterium sediminis</name>
    <dbReference type="NCBI Taxonomy" id="904291"/>
    <lineage>
        <taxon>Bacteria</taxon>
        <taxon>Bacillati</taxon>
        <taxon>Actinomycetota</taxon>
        <taxon>Actinomycetes</taxon>
        <taxon>Micrococcales</taxon>
        <taxon>Microbacteriaceae</taxon>
        <taxon>Microbacterium</taxon>
    </lineage>
</organism>
<dbReference type="GO" id="GO:0006006">
    <property type="term" value="P:glucose metabolic process"/>
    <property type="evidence" value="ECO:0007669"/>
    <property type="project" value="TreeGrafter"/>
</dbReference>
<dbReference type="RefSeq" id="WP_067026662.1">
    <property type="nucleotide sequence ID" value="NZ_CP038256.1"/>
</dbReference>
<dbReference type="InterPro" id="IPR011013">
    <property type="entry name" value="Gal_mutarotase_sf_dom"/>
</dbReference>
<dbReference type="PANTHER" id="PTHR10091">
    <property type="entry name" value="ALDOSE-1-EPIMERASE"/>
    <property type="match status" value="1"/>
</dbReference>
<dbReference type="CDD" id="cd09022">
    <property type="entry name" value="Aldose_epim_Ec_YihR"/>
    <property type="match status" value="1"/>
</dbReference>
<dbReference type="PANTHER" id="PTHR10091:SF0">
    <property type="entry name" value="GALACTOSE MUTAROTASE"/>
    <property type="match status" value="1"/>
</dbReference>
<keyword evidence="2" id="KW-1185">Reference proteome</keyword>
<dbReference type="GO" id="GO:0004034">
    <property type="term" value="F:aldose 1-epimerase activity"/>
    <property type="evidence" value="ECO:0007669"/>
    <property type="project" value="TreeGrafter"/>
</dbReference>
<protein>
    <submittedName>
        <fullName evidence="1">Galactose mutarotase</fullName>
    </submittedName>
</protein>
<dbReference type="InterPro" id="IPR008183">
    <property type="entry name" value="Aldose_1/G6P_1-epimerase"/>
</dbReference>
<dbReference type="Pfam" id="PF01263">
    <property type="entry name" value="Aldose_epim"/>
    <property type="match status" value="1"/>
</dbReference>
<proteinExistence type="predicted"/>
<dbReference type="AlphaFoldDB" id="A0A1B9NAL4"/>
<dbReference type="InterPro" id="IPR014718">
    <property type="entry name" value="GH-type_carb-bd"/>
</dbReference>
<dbReference type="OrthoDB" id="4739604at2"/>
<gene>
    <name evidence="1" type="ORF">A7J15_07840</name>
</gene>
<evidence type="ECO:0000313" key="1">
    <source>
        <dbReference type="EMBL" id="OCG73574.1"/>
    </source>
</evidence>
<sequence length="306" mass="32781">MSEAIDPTGTQIHLRHRGAHGEVSATITQVGASMRQLAVGGTPLVADFPTGTPAPSASGVVLVPWPNRVRDGRWAHDGRELQLAITEPKFHNAIHGLLRFAPYAIEADESSATLTATVYPQTGYPFALETSVTYALADDGIRVTHVLRNAGSEPAPVALGAHPFFTVGDADPADVVLTSTGDTWIETDERMLPVAEHPVAGDIDLREGRRLGDGMMDRCYTGLRRDADGLARTTLTAPDGRRTVLWQGEGMDFTHVFITDTYPGRPLAVAIEPMTAPADAFNSGRGLRVLAPGEEWTLEWGVALEG</sequence>
<dbReference type="STRING" id="904291.A7J15_07840"/>
<dbReference type="SUPFAM" id="SSF74650">
    <property type="entry name" value="Galactose mutarotase-like"/>
    <property type="match status" value="1"/>
</dbReference>
<dbReference type="Gene3D" id="2.70.98.10">
    <property type="match status" value="1"/>
</dbReference>
<comment type="caution">
    <text evidence="1">The sequence shown here is derived from an EMBL/GenBank/DDBJ whole genome shotgun (WGS) entry which is preliminary data.</text>
</comment>